<evidence type="ECO:0000256" key="1">
    <source>
        <dbReference type="SAM" id="MobiDB-lite"/>
    </source>
</evidence>
<dbReference type="AlphaFoldDB" id="A0A1B6HUV0"/>
<name>A0A1B6HUV0_9HEMI</name>
<dbReference type="EMBL" id="GECU01029260">
    <property type="protein sequence ID" value="JAS78446.1"/>
    <property type="molecule type" value="Transcribed_RNA"/>
</dbReference>
<feature type="region of interest" description="Disordered" evidence="1">
    <location>
        <begin position="71"/>
        <end position="103"/>
    </location>
</feature>
<reference evidence="2" key="1">
    <citation type="submission" date="2015-11" db="EMBL/GenBank/DDBJ databases">
        <title>De novo transcriptome assembly of four potential Pierce s Disease insect vectors from Arizona vineyards.</title>
        <authorList>
            <person name="Tassone E.E."/>
        </authorList>
    </citation>
    <scope>NUCLEOTIDE SEQUENCE</scope>
</reference>
<organism evidence="2">
    <name type="scientific">Homalodisca liturata</name>
    <dbReference type="NCBI Taxonomy" id="320908"/>
    <lineage>
        <taxon>Eukaryota</taxon>
        <taxon>Metazoa</taxon>
        <taxon>Ecdysozoa</taxon>
        <taxon>Arthropoda</taxon>
        <taxon>Hexapoda</taxon>
        <taxon>Insecta</taxon>
        <taxon>Pterygota</taxon>
        <taxon>Neoptera</taxon>
        <taxon>Paraneoptera</taxon>
        <taxon>Hemiptera</taxon>
        <taxon>Auchenorrhyncha</taxon>
        <taxon>Membracoidea</taxon>
        <taxon>Cicadellidae</taxon>
        <taxon>Cicadellinae</taxon>
        <taxon>Proconiini</taxon>
        <taxon>Homalodisca</taxon>
    </lineage>
</organism>
<accession>A0A1B6HUV0</accession>
<evidence type="ECO:0000313" key="2">
    <source>
        <dbReference type="EMBL" id="JAS78446.1"/>
    </source>
</evidence>
<proteinExistence type="predicted"/>
<protein>
    <submittedName>
        <fullName evidence="2">Uncharacterized protein</fullName>
    </submittedName>
</protein>
<gene>
    <name evidence="2" type="ORF">g.25920</name>
</gene>
<feature type="non-terminal residue" evidence="2">
    <location>
        <position position="1"/>
    </location>
</feature>
<feature type="region of interest" description="Disordered" evidence="1">
    <location>
        <begin position="20"/>
        <end position="40"/>
    </location>
</feature>
<sequence length="103" mass="11120">TTGGLNLPSWAAEAECQPVIEFPPDSPTRTIMEEEGEKSPTSICITEVQSHQRSPQLSPGHMDECRRITSPCPDVQLVPSGRRVSLSGRLQRDTSPPLGSPGL</sequence>